<keyword evidence="3" id="KW-0520">NAD</keyword>
<evidence type="ECO:0000256" key="3">
    <source>
        <dbReference type="ARBA" id="ARBA00023027"/>
    </source>
</evidence>
<dbReference type="SUPFAM" id="SSF53223">
    <property type="entry name" value="Aminoacid dehydrogenase-like, N-terminal domain"/>
    <property type="match status" value="1"/>
</dbReference>
<keyword evidence="2" id="KW-0560">Oxidoreductase</keyword>
<dbReference type="PANTHER" id="PTHR42722">
    <property type="entry name" value="LEUCINE DEHYDROGENASE"/>
    <property type="match status" value="1"/>
</dbReference>
<dbReference type="PANTHER" id="PTHR42722:SF1">
    <property type="entry name" value="VALINE DEHYDROGENASE"/>
    <property type="match status" value="1"/>
</dbReference>
<accession>A0A538T493</accession>
<evidence type="ECO:0000313" key="5">
    <source>
        <dbReference type="EMBL" id="TMQ58453.1"/>
    </source>
</evidence>
<feature type="domain" description="Glutamate/phenylalanine/leucine/valine/L-tryptophan dehydrogenase dimerisation" evidence="4">
    <location>
        <begin position="10"/>
        <end position="116"/>
    </location>
</feature>
<proteinExistence type="inferred from homology"/>
<dbReference type="Gene3D" id="3.40.50.10860">
    <property type="entry name" value="Leucine Dehydrogenase, chain A, domain 1"/>
    <property type="match status" value="1"/>
</dbReference>
<dbReference type="InterPro" id="IPR006095">
    <property type="entry name" value="Glu/Leu/Phe/Val/Trp_DH"/>
</dbReference>
<reference evidence="5 6" key="1">
    <citation type="journal article" date="2019" name="Nat. Microbiol.">
        <title>Mediterranean grassland soil C-N compound turnover is dependent on rainfall and depth, and is mediated by genomically divergent microorganisms.</title>
        <authorList>
            <person name="Diamond S."/>
            <person name="Andeer P.F."/>
            <person name="Li Z."/>
            <person name="Crits-Christoph A."/>
            <person name="Burstein D."/>
            <person name="Anantharaman K."/>
            <person name="Lane K.R."/>
            <person name="Thomas B.C."/>
            <person name="Pan C."/>
            <person name="Northen T.R."/>
            <person name="Banfield J.F."/>
        </authorList>
    </citation>
    <scope>NUCLEOTIDE SEQUENCE [LARGE SCALE GENOMIC DNA]</scope>
    <source>
        <strain evidence="5">WS_2</strain>
    </source>
</reference>
<evidence type="ECO:0000313" key="6">
    <source>
        <dbReference type="Proteomes" id="UP000317716"/>
    </source>
</evidence>
<sequence>MIAFRDGPSRLRGFLAIHSTALGPAFGGVRIMAYRREKDALADALRLSRGMTYKCALAELPAGGGKAVILDHARLARKEAFEAYGRLVESLGGRFFTGGDVGIRPADLACVRRTTSYVACESSHALGDINQHTALGVWHALRGCLEFIGMKPAGARIAIQGVG</sequence>
<feature type="non-terminal residue" evidence="5">
    <location>
        <position position="163"/>
    </location>
</feature>
<evidence type="ECO:0000259" key="4">
    <source>
        <dbReference type="Pfam" id="PF02812"/>
    </source>
</evidence>
<dbReference type="InterPro" id="IPR006097">
    <property type="entry name" value="Glu/Leu/Phe/Val/Trp_DH_dimer"/>
</dbReference>
<dbReference type="GO" id="GO:0006520">
    <property type="term" value="P:amino acid metabolic process"/>
    <property type="evidence" value="ECO:0007669"/>
    <property type="project" value="InterPro"/>
</dbReference>
<organism evidence="5 6">
    <name type="scientific">Eiseniibacteriota bacterium</name>
    <dbReference type="NCBI Taxonomy" id="2212470"/>
    <lineage>
        <taxon>Bacteria</taxon>
        <taxon>Candidatus Eiseniibacteriota</taxon>
    </lineage>
</organism>
<dbReference type="GO" id="GO:0016639">
    <property type="term" value="F:oxidoreductase activity, acting on the CH-NH2 group of donors, NAD or NADP as acceptor"/>
    <property type="evidence" value="ECO:0007669"/>
    <property type="project" value="InterPro"/>
</dbReference>
<dbReference type="EMBL" id="VBOS01000079">
    <property type="protein sequence ID" value="TMQ58453.1"/>
    <property type="molecule type" value="Genomic_DNA"/>
</dbReference>
<comment type="similarity">
    <text evidence="1">Belongs to the Glu/Leu/Phe/Val dehydrogenases family.</text>
</comment>
<gene>
    <name evidence="5" type="ORF">E6K72_02585</name>
</gene>
<protein>
    <submittedName>
        <fullName evidence="5">Glu/Leu/Phe/Val dehydrogenase</fullName>
    </submittedName>
</protein>
<dbReference type="Proteomes" id="UP000317716">
    <property type="component" value="Unassembled WGS sequence"/>
</dbReference>
<dbReference type="PRINTS" id="PR00082">
    <property type="entry name" value="GLFDHDRGNASE"/>
</dbReference>
<dbReference type="AlphaFoldDB" id="A0A538T493"/>
<comment type="caution">
    <text evidence="5">The sequence shown here is derived from an EMBL/GenBank/DDBJ whole genome shotgun (WGS) entry which is preliminary data.</text>
</comment>
<dbReference type="Gene3D" id="3.40.50.720">
    <property type="entry name" value="NAD(P)-binding Rossmann-like Domain"/>
    <property type="match status" value="1"/>
</dbReference>
<evidence type="ECO:0000256" key="1">
    <source>
        <dbReference type="ARBA" id="ARBA00006382"/>
    </source>
</evidence>
<name>A0A538T493_UNCEI</name>
<dbReference type="Pfam" id="PF02812">
    <property type="entry name" value="ELFV_dehydrog_N"/>
    <property type="match status" value="1"/>
</dbReference>
<dbReference type="InterPro" id="IPR016211">
    <property type="entry name" value="Glu/Phe/Leu/Val/Trp_DH_bac/arc"/>
</dbReference>
<evidence type="ECO:0000256" key="2">
    <source>
        <dbReference type="ARBA" id="ARBA00023002"/>
    </source>
</evidence>
<dbReference type="InterPro" id="IPR046346">
    <property type="entry name" value="Aminoacid_DH-like_N_sf"/>
</dbReference>